<dbReference type="PROSITE" id="PS51350">
    <property type="entry name" value="PTS_HPR_DOM"/>
    <property type="match status" value="1"/>
</dbReference>
<dbReference type="Gene3D" id="3.30.1340.10">
    <property type="entry name" value="HPr-like"/>
    <property type="match status" value="1"/>
</dbReference>
<evidence type="ECO:0000256" key="7">
    <source>
        <dbReference type="ARBA" id="ARBA00046577"/>
    </source>
</evidence>
<evidence type="ECO:0000313" key="10">
    <source>
        <dbReference type="EMBL" id="HIZ36124.1"/>
    </source>
</evidence>
<evidence type="ECO:0000256" key="2">
    <source>
        <dbReference type="ARBA" id="ARBA00002788"/>
    </source>
</evidence>
<comment type="catalytic activity">
    <reaction evidence="1">
        <text>dihydroxyacetone + phosphoenolpyruvate = dihydroxyacetone phosphate + pyruvate</text>
        <dbReference type="Rhea" id="RHEA:18381"/>
        <dbReference type="ChEBI" id="CHEBI:15361"/>
        <dbReference type="ChEBI" id="CHEBI:16016"/>
        <dbReference type="ChEBI" id="CHEBI:57642"/>
        <dbReference type="ChEBI" id="CHEBI:58702"/>
        <dbReference type="EC" id="2.7.1.121"/>
    </reaction>
</comment>
<comment type="function">
    <text evidence="2">Component of the dihydroxyacetone kinase complex, which is responsible for the phosphoenolpyruvate (PEP)-dependent phosphorylation of dihydroxyacetone. DhaM serves as the phosphoryl donor. Is phosphorylated by phosphoenolpyruvate in an EI- and HPr-dependent reaction, and a phosphorelay system on histidine residues finally leads to phosphoryl transfer to DhaL and dihydroxyacetone.</text>
</comment>
<keyword evidence="6" id="KW-0808">Transferase</keyword>
<dbReference type="InterPro" id="IPR004701">
    <property type="entry name" value="PTS_EIIA_man-typ"/>
</dbReference>
<dbReference type="SUPFAM" id="SSF55594">
    <property type="entry name" value="HPr-like"/>
    <property type="match status" value="1"/>
</dbReference>
<name>A0A9D2EEH5_9MICO</name>
<feature type="domain" description="HPr" evidence="9">
    <location>
        <begin position="165"/>
        <end position="248"/>
    </location>
</feature>
<dbReference type="PANTHER" id="PTHR38594">
    <property type="entry name" value="PEP-DEPENDENT DIHYDROXYACETONE KINASE, PHOSPHORYL DONOR SUBUNIT DHAM"/>
    <property type="match status" value="1"/>
</dbReference>
<evidence type="ECO:0000313" key="11">
    <source>
        <dbReference type="Proteomes" id="UP000824037"/>
    </source>
</evidence>
<comment type="caution">
    <text evidence="10">The sequence shown here is derived from an EMBL/GenBank/DDBJ whole genome shotgun (WGS) entry which is preliminary data.</text>
</comment>
<dbReference type="InterPro" id="IPR039643">
    <property type="entry name" value="DhaM"/>
</dbReference>
<evidence type="ECO:0000256" key="5">
    <source>
        <dbReference type="ARBA" id="ARBA00020422"/>
    </source>
</evidence>
<dbReference type="AlphaFoldDB" id="A0A9D2EEH5"/>
<dbReference type="InterPro" id="IPR036662">
    <property type="entry name" value="PTS_EIIA_man-typ_sf"/>
</dbReference>
<dbReference type="NCBIfam" id="TIGR02364">
    <property type="entry name" value="dha_pts"/>
    <property type="match status" value="1"/>
</dbReference>
<dbReference type="CDD" id="cd00367">
    <property type="entry name" value="PTS-HPr_like"/>
    <property type="match status" value="1"/>
</dbReference>
<dbReference type="InterPro" id="IPR001020">
    <property type="entry name" value="PTS_HPr_His_P_site"/>
</dbReference>
<protein>
    <recommendedName>
        <fullName evidence="5">Phosphocarrier protein HPr</fullName>
        <ecNumber evidence="4">2.7.1.121</ecNumber>
    </recommendedName>
</protein>
<dbReference type="Gene3D" id="3.40.50.510">
    <property type="entry name" value="Phosphotransferase system, mannose-type IIA component"/>
    <property type="match status" value="1"/>
</dbReference>
<accession>A0A9D2EEH5</accession>
<dbReference type="GO" id="GO:0009401">
    <property type="term" value="P:phosphoenolpyruvate-dependent sugar phosphotransferase system"/>
    <property type="evidence" value="ECO:0007669"/>
    <property type="project" value="InterPro"/>
</dbReference>
<dbReference type="NCBIfam" id="TIGR01003">
    <property type="entry name" value="PTS_HPr_family"/>
    <property type="match status" value="1"/>
</dbReference>
<evidence type="ECO:0000256" key="1">
    <source>
        <dbReference type="ARBA" id="ARBA00001113"/>
    </source>
</evidence>
<dbReference type="PANTHER" id="PTHR38594:SF1">
    <property type="entry name" value="PEP-DEPENDENT DIHYDROXYACETONE KINASE, PHOSPHORYL DONOR SUBUNIT DHAM"/>
    <property type="match status" value="1"/>
</dbReference>
<dbReference type="InterPro" id="IPR012844">
    <property type="entry name" value="DhaM_N"/>
</dbReference>
<evidence type="ECO:0000256" key="6">
    <source>
        <dbReference type="ARBA" id="ARBA00022679"/>
    </source>
</evidence>
<evidence type="ECO:0000259" key="8">
    <source>
        <dbReference type="PROSITE" id="PS51096"/>
    </source>
</evidence>
<gene>
    <name evidence="10" type="ORF">H9815_10125</name>
</gene>
<dbReference type="GO" id="GO:0047324">
    <property type="term" value="F:phosphoenolpyruvate-glycerone phosphotransferase activity"/>
    <property type="evidence" value="ECO:0007669"/>
    <property type="project" value="UniProtKB-EC"/>
</dbReference>
<dbReference type="SUPFAM" id="SSF53062">
    <property type="entry name" value="PTS system fructose IIA component-like"/>
    <property type="match status" value="1"/>
</dbReference>
<proteinExistence type="predicted"/>
<dbReference type="EC" id="2.7.1.121" evidence="4"/>
<dbReference type="EMBL" id="DXBY01000169">
    <property type="protein sequence ID" value="HIZ36124.1"/>
    <property type="molecule type" value="Genomic_DNA"/>
</dbReference>
<dbReference type="Pfam" id="PF03610">
    <property type="entry name" value="EIIA-man"/>
    <property type="match status" value="1"/>
</dbReference>
<dbReference type="PROSITE" id="PS51096">
    <property type="entry name" value="PTS_EIIA_TYPE_4"/>
    <property type="match status" value="1"/>
</dbReference>
<evidence type="ECO:0000259" key="9">
    <source>
        <dbReference type="PROSITE" id="PS51350"/>
    </source>
</evidence>
<dbReference type="Proteomes" id="UP000824037">
    <property type="component" value="Unassembled WGS sequence"/>
</dbReference>
<dbReference type="Pfam" id="PF00381">
    <property type="entry name" value="PTS-HPr"/>
    <property type="match status" value="1"/>
</dbReference>
<evidence type="ECO:0000256" key="3">
    <source>
        <dbReference type="ARBA" id="ARBA00003681"/>
    </source>
</evidence>
<comment type="function">
    <text evidence="3">General (non sugar-specific) component of the phosphoenolpyruvate-dependent sugar phosphotransferase system (sugar PTS). This major carbohydrate active-transport system catalyzes the phosphorylation of incoming sugar substrates concomitantly with their translocation across the cell membrane. The phosphoryl group from phosphoenolpyruvate (PEP) is transferred to the phosphoryl carrier protein HPr by enzyme I. Phospho-HPr then transfers it to the PTS EIIA domain.</text>
</comment>
<dbReference type="PROSITE" id="PS00369">
    <property type="entry name" value="PTS_HPR_HIS"/>
    <property type="match status" value="1"/>
</dbReference>
<sequence>MSKPTAVLLVSHSAQLAAGVAEVAEQMAPDVLIRPAGGTEDGRIGTSYDLVDQAVTGLLDDGAEAVVLLTDLGSAALTAESVLELRADDRLHLADAPFVEGAVAAAVAAQGGGDGAAVLAAARAAVDSFATDDAAPGNTAGHLGVTGEAAAGTAGAGAAGAGGAVLQRTLVLRNALGLHARPAAQLARKMSELDAEVSVNGVDAASVLALMGLGLTGGAEIHVRASGPQAPEALALLEADVDAGFGEE</sequence>
<reference evidence="10" key="1">
    <citation type="journal article" date="2021" name="PeerJ">
        <title>Extensive microbial diversity within the chicken gut microbiome revealed by metagenomics and culture.</title>
        <authorList>
            <person name="Gilroy R."/>
            <person name="Ravi A."/>
            <person name="Getino M."/>
            <person name="Pursley I."/>
            <person name="Horton D.L."/>
            <person name="Alikhan N.F."/>
            <person name="Baker D."/>
            <person name="Gharbi K."/>
            <person name="Hall N."/>
            <person name="Watson M."/>
            <person name="Adriaenssens E.M."/>
            <person name="Foster-Nyarko E."/>
            <person name="Jarju S."/>
            <person name="Secka A."/>
            <person name="Antonio M."/>
            <person name="Oren A."/>
            <person name="Chaudhuri R.R."/>
            <person name="La Ragione R."/>
            <person name="Hildebrand F."/>
            <person name="Pallen M.J."/>
        </authorList>
    </citation>
    <scope>NUCLEOTIDE SEQUENCE</scope>
    <source>
        <strain evidence="10">ChiGjej4B4-7305</strain>
    </source>
</reference>
<evidence type="ECO:0000256" key="4">
    <source>
        <dbReference type="ARBA" id="ARBA00012095"/>
    </source>
</evidence>
<dbReference type="InterPro" id="IPR000032">
    <property type="entry name" value="HPr-like"/>
</dbReference>
<dbReference type="PRINTS" id="PR00107">
    <property type="entry name" value="PHOSPHOCPHPR"/>
</dbReference>
<reference evidence="10" key="2">
    <citation type="submission" date="2021-04" db="EMBL/GenBank/DDBJ databases">
        <authorList>
            <person name="Gilroy R."/>
        </authorList>
    </citation>
    <scope>NUCLEOTIDE SEQUENCE</scope>
    <source>
        <strain evidence="10">ChiGjej4B4-7305</strain>
    </source>
</reference>
<organism evidence="10 11">
    <name type="scientific">Candidatus Ruania gallistercoris</name>
    <dbReference type="NCBI Taxonomy" id="2838746"/>
    <lineage>
        <taxon>Bacteria</taxon>
        <taxon>Bacillati</taxon>
        <taxon>Actinomycetota</taxon>
        <taxon>Actinomycetes</taxon>
        <taxon>Micrococcales</taxon>
        <taxon>Ruaniaceae</taxon>
        <taxon>Ruania</taxon>
    </lineage>
</organism>
<comment type="subunit">
    <text evidence="7">Homodimer. The dihydroxyacetone kinase complex is composed of a homodimer of DhaM, a homodimer of DhaK and the subunit DhaL.</text>
</comment>
<feature type="domain" description="PTS EIIA type-4" evidence="8">
    <location>
        <begin position="4"/>
        <end position="145"/>
    </location>
</feature>
<dbReference type="InterPro" id="IPR035895">
    <property type="entry name" value="HPr-like_sf"/>
</dbReference>
<dbReference type="GO" id="GO:0016020">
    <property type="term" value="C:membrane"/>
    <property type="evidence" value="ECO:0007669"/>
    <property type="project" value="InterPro"/>
</dbReference>
<dbReference type="GO" id="GO:0019563">
    <property type="term" value="P:glycerol catabolic process"/>
    <property type="evidence" value="ECO:0007669"/>
    <property type="project" value="InterPro"/>
</dbReference>